<gene>
    <name evidence="6" type="ORF">IRJ16_13430</name>
</gene>
<evidence type="ECO:0000313" key="7">
    <source>
        <dbReference type="Proteomes" id="UP000622475"/>
    </source>
</evidence>
<feature type="domain" description="EcxA zinc-binding" evidence="3">
    <location>
        <begin position="449"/>
        <end position="756"/>
    </location>
</feature>
<feature type="region of interest" description="Disordered" evidence="1">
    <location>
        <begin position="28"/>
        <end position="51"/>
    </location>
</feature>
<dbReference type="Pfam" id="PF17162">
    <property type="entry name" value="DUF5118"/>
    <property type="match status" value="1"/>
</dbReference>
<dbReference type="Gene3D" id="3.40.390.10">
    <property type="entry name" value="Collagenase (Catalytic Domain)"/>
    <property type="match status" value="1"/>
</dbReference>
<dbReference type="SUPFAM" id="SSF55486">
    <property type="entry name" value="Metalloproteases ('zincins'), catalytic domain"/>
    <property type="match status" value="1"/>
</dbReference>
<dbReference type="EMBL" id="JADFFL010000004">
    <property type="protein sequence ID" value="MBE9662890.1"/>
    <property type="molecule type" value="Genomic_DNA"/>
</dbReference>
<feature type="domain" description="DUF5117" evidence="4">
    <location>
        <begin position="112"/>
        <end position="315"/>
    </location>
</feature>
<feature type="domain" description="DUF5118" evidence="5">
    <location>
        <begin position="51"/>
        <end position="99"/>
    </location>
</feature>
<evidence type="ECO:0000259" key="5">
    <source>
        <dbReference type="Pfam" id="PF17162"/>
    </source>
</evidence>
<dbReference type="InterPro" id="IPR033413">
    <property type="entry name" value="DUF5117"/>
</dbReference>
<keyword evidence="6" id="KW-0645">Protease</keyword>
<protein>
    <submittedName>
        <fullName evidence="6">Zinc-dependent metalloprotease</fullName>
    </submittedName>
</protein>
<reference evidence="6" key="1">
    <citation type="submission" date="2020-10" db="EMBL/GenBank/DDBJ databases">
        <title>Mucilaginibacter mali sp. nov., isolated from rhizosphere soil of apple orchard.</title>
        <authorList>
            <person name="Lee J.-S."/>
            <person name="Kim H.S."/>
            <person name="Kim J.-S."/>
        </authorList>
    </citation>
    <scope>NUCLEOTIDE SEQUENCE</scope>
    <source>
        <strain evidence="6">KCTC 22746</strain>
    </source>
</reference>
<comment type="caution">
    <text evidence="6">The sequence shown here is derived from an EMBL/GenBank/DDBJ whole genome shotgun (WGS) entry which is preliminary data.</text>
</comment>
<sequence>MKKIVLPILLTAMATVSFAQQRDTVAAPRRAGGLPGGPPAAGGAANAKPAPKPFKQVITDKAISRKGLFNVHKVDDKFFFEIGDSILNRDILVVNRISKAGAETRAVDGYAGDQIGENVIRFEKGPNNRIFMRKISFRAYSADSTKAMYQAVQRSNVQAIAAAFNIAAFSEDSKGSVVDLTDYINSDNEIFYFSSPAMKTRLRLGSQISDRSYIEAIRPFKTNIEITTVKTYSLGAAPAFGRAGVPAAPAAPGGASGSVTVELNTSLLILPKVPMQARYYDQRVGYFTSGYTDFDANPQGVKSVQMIARWRLEPKAEDMAKYKRGELVEPKKQIVYYIDPATPKKWQPYLIAGVNDWAKAFESAGFKNAIVAKIAPTAKQDSTWSLDDASHSVIVYKPSETENASGPHVSDPRSGEILETHINWFHNVMKLVHDWYFIQTAAVDPRARKMQFSDELMGDLIRFVSSHEVGHTLGLRHNYGSSSTTPVEKLRDKAWVEDNGHTPSIMDYARFNYVAQPEDKITKAGLYPRIGEYDNWAIKWGYSYLPDAKTAAAEETTLNKMTIEALKNRRNWFGTEINPDDPHSQNEDLGDNAMKASDYGIKNLKRIIVQLPEWTKVPNEDFGNLANMYGQLTTQFNRYMGHVSKNIGGIYENPKTVEEAGVVYEITPAATQKEAMEFLDRQLFTTPTWLVQDNILDQIGSNGITVIGRSQDAVLTRLVNDRILGKLLTAEAKSAANYKITDFYGDLQGIIFRELRTNAPIDIYRRNLQKSYVGKLIDIVAPSPDPAAAAAIAAVGGRRAGGSSDVVSVTKAQLKAIKALVTSAEAGTTDAMSKYHLQDLNDRITAALDPKG</sequence>
<organism evidence="6 7">
    <name type="scientific">Mucilaginibacter myungsuensis</name>
    <dbReference type="NCBI Taxonomy" id="649104"/>
    <lineage>
        <taxon>Bacteria</taxon>
        <taxon>Pseudomonadati</taxon>
        <taxon>Bacteroidota</taxon>
        <taxon>Sphingobacteriia</taxon>
        <taxon>Sphingobacteriales</taxon>
        <taxon>Sphingobacteriaceae</taxon>
        <taxon>Mucilaginibacter</taxon>
    </lineage>
</organism>
<feature type="signal peptide" evidence="2">
    <location>
        <begin position="1"/>
        <end position="19"/>
    </location>
</feature>
<evidence type="ECO:0000313" key="6">
    <source>
        <dbReference type="EMBL" id="MBE9662890.1"/>
    </source>
</evidence>
<dbReference type="CDD" id="cd04276">
    <property type="entry name" value="ZnMc_MMP_like_2"/>
    <property type="match status" value="1"/>
</dbReference>
<feature type="chain" id="PRO_5038057139" evidence="2">
    <location>
        <begin position="20"/>
        <end position="852"/>
    </location>
</feature>
<dbReference type="InterPro" id="IPR024079">
    <property type="entry name" value="MetalloPept_cat_dom_sf"/>
</dbReference>
<keyword evidence="2" id="KW-0732">Signal</keyword>
<proteinExistence type="predicted"/>
<accession>A0A929KYI9</accession>
<dbReference type="Proteomes" id="UP000622475">
    <property type="component" value="Unassembled WGS sequence"/>
</dbReference>
<dbReference type="AlphaFoldDB" id="A0A929KYI9"/>
<evidence type="ECO:0000256" key="1">
    <source>
        <dbReference type="SAM" id="MobiDB-lite"/>
    </source>
</evidence>
<evidence type="ECO:0000256" key="2">
    <source>
        <dbReference type="SAM" id="SignalP"/>
    </source>
</evidence>
<evidence type="ECO:0000259" key="4">
    <source>
        <dbReference type="Pfam" id="PF17148"/>
    </source>
</evidence>
<keyword evidence="6" id="KW-0378">Hydrolase</keyword>
<dbReference type="PANTHER" id="PTHR38478:SF1">
    <property type="entry name" value="ZINC DEPENDENT METALLOPROTEASE DOMAIN LIPOPROTEIN"/>
    <property type="match status" value="1"/>
</dbReference>
<dbReference type="Pfam" id="PF16313">
    <property type="entry name" value="DUF4953"/>
    <property type="match status" value="1"/>
</dbReference>
<evidence type="ECO:0000259" key="3">
    <source>
        <dbReference type="Pfam" id="PF16313"/>
    </source>
</evidence>
<dbReference type="InterPro" id="IPR034032">
    <property type="entry name" value="Zn_MMP-like_bac"/>
</dbReference>
<dbReference type="InterPro" id="IPR032534">
    <property type="entry name" value="EcxA_zinc-bd"/>
</dbReference>
<keyword evidence="6" id="KW-0482">Metalloprotease</keyword>
<keyword evidence="7" id="KW-1185">Reference proteome</keyword>
<dbReference type="GO" id="GO:0008237">
    <property type="term" value="F:metallopeptidase activity"/>
    <property type="evidence" value="ECO:0007669"/>
    <property type="project" value="UniProtKB-KW"/>
</dbReference>
<dbReference type="Pfam" id="PF17148">
    <property type="entry name" value="DUF5117"/>
    <property type="match status" value="1"/>
</dbReference>
<dbReference type="PANTHER" id="PTHR38478">
    <property type="entry name" value="PEPTIDASE M1A AND M12B"/>
    <property type="match status" value="1"/>
</dbReference>
<name>A0A929KYI9_9SPHI</name>
<dbReference type="InterPro" id="IPR033428">
    <property type="entry name" value="DUF5118"/>
</dbReference>